<dbReference type="Proteomes" id="UP000789860">
    <property type="component" value="Unassembled WGS sequence"/>
</dbReference>
<name>A0ACA9MNJ4_9GLOM</name>
<feature type="non-terminal residue" evidence="1">
    <location>
        <position position="168"/>
    </location>
</feature>
<dbReference type="EMBL" id="CAJVPM010014886">
    <property type="protein sequence ID" value="CAG8604028.1"/>
    <property type="molecule type" value="Genomic_DNA"/>
</dbReference>
<proteinExistence type="predicted"/>
<accession>A0ACA9MNJ4</accession>
<evidence type="ECO:0000313" key="2">
    <source>
        <dbReference type="Proteomes" id="UP000789860"/>
    </source>
</evidence>
<gene>
    <name evidence="1" type="ORF">SCALOS_LOCUS7030</name>
</gene>
<comment type="caution">
    <text evidence="1">The sequence shown here is derived from an EMBL/GenBank/DDBJ whole genome shotgun (WGS) entry which is preliminary data.</text>
</comment>
<evidence type="ECO:0000313" key="1">
    <source>
        <dbReference type="EMBL" id="CAG8604028.1"/>
    </source>
</evidence>
<keyword evidence="2" id="KW-1185">Reference proteome</keyword>
<organism evidence="1 2">
    <name type="scientific">Scutellospora calospora</name>
    <dbReference type="NCBI Taxonomy" id="85575"/>
    <lineage>
        <taxon>Eukaryota</taxon>
        <taxon>Fungi</taxon>
        <taxon>Fungi incertae sedis</taxon>
        <taxon>Mucoromycota</taxon>
        <taxon>Glomeromycotina</taxon>
        <taxon>Glomeromycetes</taxon>
        <taxon>Diversisporales</taxon>
        <taxon>Gigasporaceae</taxon>
        <taxon>Scutellospora</taxon>
    </lineage>
</organism>
<reference evidence="1" key="1">
    <citation type="submission" date="2021-06" db="EMBL/GenBank/DDBJ databases">
        <authorList>
            <person name="Kallberg Y."/>
            <person name="Tangrot J."/>
            <person name="Rosling A."/>
        </authorList>
    </citation>
    <scope>NUCLEOTIDE SEQUENCE</scope>
    <source>
        <strain evidence="1">AU212A</strain>
    </source>
</reference>
<protein>
    <submittedName>
        <fullName evidence="1">6355_t:CDS:1</fullName>
    </submittedName>
</protein>
<feature type="non-terminal residue" evidence="1">
    <location>
        <position position="1"/>
    </location>
</feature>
<sequence>FNNAKRDALCFGLPYGTIGVIGWALALITTVLVYLNERKERSILSKVCQMVMTLGPVIFTCLRCSGSWQFIVISFSKLAPWAYMMIYDRIIIKKGMWVSGIAASLGYLVYATCFGVCCKNLCKCCLKERGSNALSTFLIITSPFILIDSMLSFFYDNPSGLPFDTLGK</sequence>